<feature type="compositionally biased region" description="Low complexity" evidence="1">
    <location>
        <begin position="978"/>
        <end position="992"/>
    </location>
</feature>
<comment type="caution">
    <text evidence="3">The sequence shown here is derived from an EMBL/GenBank/DDBJ whole genome shotgun (WGS) entry which is preliminary data.</text>
</comment>
<organism evidence="3 4">
    <name type="scientific">Echinicola rosea</name>
    <dbReference type="NCBI Taxonomy" id="1807691"/>
    <lineage>
        <taxon>Bacteria</taxon>
        <taxon>Pseudomonadati</taxon>
        <taxon>Bacteroidota</taxon>
        <taxon>Cytophagia</taxon>
        <taxon>Cytophagales</taxon>
        <taxon>Cyclobacteriaceae</taxon>
        <taxon>Echinicola</taxon>
    </lineage>
</organism>
<protein>
    <submittedName>
        <fullName evidence="3">Uncharacterized protein</fullName>
    </submittedName>
</protein>
<keyword evidence="2" id="KW-0732">Signal</keyword>
<feature type="region of interest" description="Disordered" evidence="1">
    <location>
        <begin position="1693"/>
        <end position="1723"/>
    </location>
</feature>
<evidence type="ECO:0000313" key="3">
    <source>
        <dbReference type="EMBL" id="GGF20251.1"/>
    </source>
</evidence>
<evidence type="ECO:0000256" key="1">
    <source>
        <dbReference type="SAM" id="MobiDB-lite"/>
    </source>
</evidence>
<feature type="region of interest" description="Disordered" evidence="1">
    <location>
        <begin position="1300"/>
        <end position="1329"/>
    </location>
</feature>
<feature type="region of interest" description="Disordered" evidence="1">
    <location>
        <begin position="834"/>
        <end position="862"/>
    </location>
</feature>
<feature type="region of interest" description="Disordered" evidence="1">
    <location>
        <begin position="1242"/>
        <end position="1268"/>
    </location>
</feature>
<proteinExistence type="predicted"/>
<feature type="chain" id="PRO_5046536130" evidence="2">
    <location>
        <begin position="22"/>
        <end position="2149"/>
    </location>
</feature>
<evidence type="ECO:0000256" key="2">
    <source>
        <dbReference type="SAM" id="SignalP"/>
    </source>
</evidence>
<accession>A0ABQ1UJ28</accession>
<feature type="region of interest" description="Disordered" evidence="1">
    <location>
        <begin position="1126"/>
        <end position="1152"/>
    </location>
</feature>
<dbReference type="Proteomes" id="UP000647339">
    <property type="component" value="Unassembled WGS sequence"/>
</dbReference>
<feature type="compositionally biased region" description="Polar residues" evidence="1">
    <location>
        <begin position="1418"/>
        <end position="1438"/>
    </location>
</feature>
<feature type="compositionally biased region" description="Polar residues" evidence="1">
    <location>
        <begin position="1192"/>
        <end position="1212"/>
    </location>
</feature>
<reference evidence="4" key="1">
    <citation type="journal article" date="2019" name="Int. J. Syst. Evol. Microbiol.">
        <title>The Global Catalogue of Microorganisms (GCM) 10K type strain sequencing project: providing services to taxonomists for standard genome sequencing and annotation.</title>
        <authorList>
            <consortium name="The Broad Institute Genomics Platform"/>
            <consortium name="The Broad Institute Genome Sequencing Center for Infectious Disease"/>
            <person name="Wu L."/>
            <person name="Ma J."/>
        </authorList>
    </citation>
    <scope>NUCLEOTIDE SEQUENCE [LARGE SCALE GENOMIC DNA]</scope>
    <source>
        <strain evidence="4">CGMCC 1.15407</strain>
    </source>
</reference>
<feature type="region of interest" description="Disordered" evidence="1">
    <location>
        <begin position="1075"/>
        <end position="1102"/>
    </location>
</feature>
<feature type="region of interest" description="Disordered" evidence="1">
    <location>
        <begin position="1188"/>
        <end position="1213"/>
    </location>
</feature>
<feature type="region of interest" description="Disordered" evidence="1">
    <location>
        <begin position="974"/>
        <end position="993"/>
    </location>
</feature>
<gene>
    <name evidence="3" type="ORF">GCM10011339_05350</name>
</gene>
<name>A0ABQ1UJ28_9BACT</name>
<keyword evidence="4" id="KW-1185">Reference proteome</keyword>
<feature type="compositionally biased region" description="Polar residues" evidence="1">
    <location>
        <begin position="1079"/>
        <end position="1099"/>
    </location>
</feature>
<feature type="region of interest" description="Disordered" evidence="1">
    <location>
        <begin position="1414"/>
        <end position="1439"/>
    </location>
</feature>
<feature type="compositionally biased region" description="Polar residues" evidence="1">
    <location>
        <begin position="1305"/>
        <end position="1325"/>
    </location>
</feature>
<sequence>MSMKNLLLVLLFCLGAGYANAQVGIGTNTPNPSSQLEIVSSDKGVLIPRIALKSVTDNETITEGNIESLLVFNITDSDLISPGYYYWFSNKWRRLRSTGDDANNVIFDPEKKQFFYVNEEGDLVQIDISDLLQETTSTLEEKGDGTYLYTNEKGEETIINVPSDVVNMFTEIVNNTEVLQELVEIIEQNGGNVYYNGDSFSYTTEEGDLVEVSIETLLNETTSTLVDNGDGTYTYKNEEGLETIINVPSDVINEFGDIINNETVRKSITELIENVGGNVYYDGENITYVDEEGNEQVINIEELVKEHETVTTLVDNGDGTYTYSNEEGLETIINVPSAVVNEFGDIINNETVRKSITELIENVGGNVYYDGENITYVDEEGNEQVINIEELVKEHETVTTLVDNGDGTYTYSNEEGLETIINVPSAVINEFGDIINNETVRKSITELIENVGGNVYYDGENITYVDEEGNEQVINIEELVKEHETVTTLVDNGDGTYTYSNEEGLETIINVPSAVINEFGDIINNETVRKSITELIENVGGNVYYDGENITYVDEEGNEQVINIEELVKEHETVTTLVDNGDGTYTYSNEEGLETIINVPSAVVNEFGDIINNETVKKSITELIENVGGNVYYDGENITYVDEEGNEQVINIEELVKEHETVTTLVDNGDGTYTYYNESEIDENGDPIAGTGTAVDIPAGVVEQFEEIINEGPVTINGNDYTTVEEYIQSVGGNVSYDGDKFTYVDDAGDTQTISFDELVKSNETVTTLKDNGDGTYTYTSENNTEISFNITQTGTGDPNVNFTVGEAGDVYVDESTGDVYAYDGTDWVKVGGDGDSITVDDGDPNDNGTPGESGDVYIDNSTGDTYVYNETTGEWDKNTDMLAVENGTVTHTAVDGSAVSFDVTQSGTGDPNGNDTQGKGGDIYVDESTGEIYTYNPTTDTWGQASGLSDMLAVNNGTVTHTAVDGSAVSFDVTQSGTGNPNENGTTGEAGDIYVDETTGTVYTNDGTDWIKVGGDGDSITVDDGDPNDNGTPGEAGDVYIDNSTGDTYVYNPESGEWEVNSDSLTVSGGKVTHTDLDGNTESFDITQSGSGNPNDNVTVGEAGDIYVDETTGTVYTNDGTDWIKVGGDGDSITVDDGDPNDNGTPGEAGDVYIDNSTGDTYVYNPESGEWEVNSDSLTVSGGKVTHTDLDGNTESFDITQSGSGNPNDNVTVGEAGDVYVDESTGDVYAYDGTDWVKVGGDGDSITVDEGDPNDNGTPGEAGDVYIDNSTGDTYVYNPESGEWEVNSDSLTVSGGKVTHTDLDGNTESFDVTQSGTGDPNDNGTVGAAGDIYVDETTGTVYTNDGTDWVKVGGDGDSITVDDGNPNDNGTPGEAGDVYIDNSTGDTYVYNPESGEWEVNSDSLTVSGGKVTHTDLDGNTESFDITQSGSGNPNDNVTVGEAGDVYVDESTGDVYAYDGTDWVKVGGDGDSITVDDGDPNDNGTSGESGDVYIDNSTGDTYVYNETTGEWDKNTDMLEVNNGTVTHTAVDGSAVSFDVTQSGTGDPNDNGTVGAAGDIYVDETTGTVYTNDGTDWVKVGGDGDSITVDEGDPNDNGTPGEAGDVYVDNSTGDTYVYNPESGEWEVNSDSLSVEDGTVTHTAVDGSAVSFDVTQSGTGDPNDNGTVGAAGDIYVDETTGTVYTNDGTDWVKVGGDGDSITVDEGDPNDNGTSGESGDVYIDNSTGDTYVYNETTGEWDKNTDMLEVNNGTVTHTAVDGSAVSFDITQSGPGDPNGNDTQGKGGDIYVDESTGEIYTYNPTTDTWEQASGLSDMLAVNNGTVTHTAVDGSAVSFDVTQSGTGDPNGNDTQGKGGDIYVDESTGEIYTYNPTTDTWEQASGLSDMLAVNNGTVTHTAVDGSAVSFDVTQSGTGNPNGNGTTGEGGDIYVDEMTGDVYTYIEDPDGDPSTNDATWIQTNVTEPWQIENTTAKAQSNTEHIYQVGNVGVGDFSGEAVSVRLDVKDGNVRIREINTNIGTIEAAETGQKDRVLVAGTDGVIKSLKATLPKFFYMPSVLIPVNEEQVPSGDTFGTIDLHSKYISQFTNPLVSSTGASEGIPVLPANELEYHITWFDESLFENVQVSETGVLTYDVIDGAEVYEGSFMNVVFVVKE</sequence>
<feature type="signal peptide" evidence="2">
    <location>
        <begin position="1"/>
        <end position="21"/>
    </location>
</feature>
<dbReference type="EMBL" id="BMIU01000002">
    <property type="protein sequence ID" value="GGF20251.1"/>
    <property type="molecule type" value="Genomic_DNA"/>
</dbReference>
<feature type="region of interest" description="Disordered" evidence="1">
    <location>
        <begin position="1469"/>
        <end position="1497"/>
    </location>
</feature>
<evidence type="ECO:0000313" key="4">
    <source>
        <dbReference type="Proteomes" id="UP000647339"/>
    </source>
</evidence>